<dbReference type="PANTHER" id="PTHR10997">
    <property type="entry name" value="IMPORTIN-7, 8, 11"/>
    <property type="match status" value="1"/>
</dbReference>
<proteinExistence type="predicted"/>
<evidence type="ECO:0000313" key="2">
    <source>
        <dbReference type="Proteomes" id="UP000673552"/>
    </source>
</evidence>
<dbReference type="GO" id="GO:0005829">
    <property type="term" value="C:cytosol"/>
    <property type="evidence" value="ECO:0007669"/>
    <property type="project" value="TreeGrafter"/>
</dbReference>
<protein>
    <recommendedName>
        <fullName evidence="3">Importin N-terminal domain-containing protein</fullName>
    </recommendedName>
</protein>
<organism evidence="1 2">
    <name type="scientific">Leishmania martiniquensis</name>
    <dbReference type="NCBI Taxonomy" id="1580590"/>
    <lineage>
        <taxon>Eukaryota</taxon>
        <taxon>Discoba</taxon>
        <taxon>Euglenozoa</taxon>
        <taxon>Kinetoplastea</taxon>
        <taxon>Metakinetoplastina</taxon>
        <taxon>Trypanosomatida</taxon>
        <taxon>Trypanosomatidae</taxon>
        <taxon>Leishmaniinae</taxon>
        <taxon>Leishmania</taxon>
    </lineage>
</organism>
<dbReference type="Gene3D" id="1.25.10.10">
    <property type="entry name" value="Leucine-rich Repeat Variant"/>
    <property type="match status" value="1"/>
</dbReference>
<dbReference type="GO" id="GO:0006606">
    <property type="term" value="P:protein import into nucleus"/>
    <property type="evidence" value="ECO:0007669"/>
    <property type="project" value="TreeGrafter"/>
</dbReference>
<dbReference type="OrthoDB" id="246407at2759"/>
<comment type="caution">
    <text evidence="1">The sequence shown here is derived from an EMBL/GenBank/DDBJ whole genome shotgun (WGS) entry which is preliminary data.</text>
</comment>
<sequence length="978" mass="104957">MCSTMDTLFEVLRSSSDNAARKQAAAQLRDLQERDPAVFLQHTYEGIASQQLQPELRFFLCTLVIAFVEESWHSAVPKETQDGVLRLYVRLLVEGHAPALLARKMGRIVALMAKRSSRKAQLAALPPAIQHVVTCYVSELEKATAAQSHERVARLLLYLHLFLKEMQGCRVGHTFENVCRAFVAPLSGIFARLVGGTVMLEAYELSLYLFKCSLRTFGRGVFDPEFCQFFLAATWRLAAGLGQDAPDSPNAQRRQRLLEYALKTHEATVVSFPSRLHELGISFFLDSDGATTAAPSALSALPLSDPPAHSIFRLLSAVVSSPLGHVVSEKAVCRALRFFTLLLSAEDGDAFIAHCLQCYTSSPYFAPFLQHIVSAYLADATTSVALSEWSRHPEQVAAELEVDMDDDTSTMSCTEQLFLGFTGSTGCASAGLAAAWDVVNQLLQGGDGLHVTAALHAIGIGYYTMASDDTSSYLSFLREKLLPLLDPAALEHTSPFIARRVVWLVGMWCESVTCAEDRRTVLAALELVLHYSVATHNIVLALVALRSTENFVSDNRFTLSDLPATMVNTVLLTIQELLSRVQSPATLKALAGLVHVLIEKGAVQTQGDALVELFLPPALIMIKSCEARAARAVDPAAAGLGGDASDVSDGDDGAGAWGSIGMLLECLGSSVRHGDSDAVIWSLLPSVIVPCTLPGSAMTAWAEDSAWELLLVMAQSSRCFFAPAAGEALQMALQHTARDFGMLPLVFRVVYTLLLLQQTEAEEVVSPVHLEAWMRTIRECLSAELCGGVTAVAFAVTCTSAGPLRALLCQHAAQALVLSSDVQAEQHTIPLAVVLALSFASANGAEKHLRQQLAAHVHAAVHSCTPSGSYSQLLEQLVLLLDVSPSALVSRALARLLEALCLASPVPLSGDDQAMVQRALGGVAATSGATVPVAGTDDEGAEDRAASEMLLELLGDEDVPSFSPHFARVMSTFAVLLL</sequence>
<dbReference type="RefSeq" id="XP_067177810.1">
    <property type="nucleotide sequence ID" value="XM_067321579.1"/>
</dbReference>
<evidence type="ECO:0008006" key="3">
    <source>
        <dbReference type="Google" id="ProtNLM"/>
    </source>
</evidence>
<dbReference type="GO" id="GO:0005635">
    <property type="term" value="C:nuclear envelope"/>
    <property type="evidence" value="ECO:0007669"/>
    <property type="project" value="TreeGrafter"/>
</dbReference>
<dbReference type="AlphaFoldDB" id="A0A836G6W1"/>
<dbReference type="SUPFAM" id="SSF48371">
    <property type="entry name" value="ARM repeat"/>
    <property type="match status" value="1"/>
</dbReference>
<reference evidence="1 2" key="1">
    <citation type="submission" date="2021-03" db="EMBL/GenBank/DDBJ databases">
        <title>Leishmania (Mundinia) martiniquensis Genome sequencing and assembly.</title>
        <authorList>
            <person name="Almutairi H."/>
            <person name="Gatherer D."/>
        </authorList>
    </citation>
    <scope>NUCLEOTIDE SEQUENCE [LARGE SCALE GENOMIC DNA]</scope>
    <source>
        <strain evidence="1">LSCM1</strain>
    </source>
</reference>
<keyword evidence="2" id="KW-1185">Reference proteome</keyword>
<dbReference type="Proteomes" id="UP000673552">
    <property type="component" value="Chromosome 26"/>
</dbReference>
<accession>A0A836G6W1</accession>
<dbReference type="EMBL" id="JAFEUZ010000026">
    <property type="protein sequence ID" value="KAG5476352.1"/>
    <property type="molecule type" value="Genomic_DNA"/>
</dbReference>
<dbReference type="InterPro" id="IPR016024">
    <property type="entry name" value="ARM-type_fold"/>
</dbReference>
<dbReference type="GeneID" id="92514091"/>
<name>A0A836G6W1_9TRYP</name>
<evidence type="ECO:0000313" key="1">
    <source>
        <dbReference type="EMBL" id="KAG5476352.1"/>
    </source>
</evidence>
<dbReference type="InterPro" id="IPR011989">
    <property type="entry name" value="ARM-like"/>
</dbReference>
<dbReference type="KEGG" id="lmat:92514091"/>
<gene>
    <name evidence="1" type="ORF">LSCM1_04054</name>
</gene>
<dbReference type="PANTHER" id="PTHR10997:SF7">
    <property type="entry name" value="IMPORTIN-11"/>
    <property type="match status" value="1"/>
</dbReference>